<gene>
    <name evidence="1" type="ORF">GCM10007049_07540</name>
</gene>
<dbReference type="Proteomes" id="UP000619457">
    <property type="component" value="Unassembled WGS sequence"/>
</dbReference>
<reference evidence="1" key="1">
    <citation type="journal article" date="2014" name="Int. J. Syst. Evol. Microbiol.">
        <title>Complete genome sequence of Corynebacterium casei LMG S-19264T (=DSM 44701T), isolated from a smear-ripened cheese.</title>
        <authorList>
            <consortium name="US DOE Joint Genome Institute (JGI-PGF)"/>
            <person name="Walter F."/>
            <person name="Albersmeier A."/>
            <person name="Kalinowski J."/>
            <person name="Ruckert C."/>
        </authorList>
    </citation>
    <scope>NUCLEOTIDE SEQUENCE</scope>
    <source>
        <strain evidence="1">KCTC 12368</strain>
    </source>
</reference>
<organism evidence="1 2">
    <name type="scientific">Echinicola pacifica</name>
    <dbReference type="NCBI Taxonomy" id="346377"/>
    <lineage>
        <taxon>Bacteria</taxon>
        <taxon>Pseudomonadati</taxon>
        <taxon>Bacteroidota</taxon>
        <taxon>Cytophagia</taxon>
        <taxon>Cytophagales</taxon>
        <taxon>Cyclobacteriaceae</taxon>
        <taxon>Echinicola</taxon>
    </lineage>
</organism>
<evidence type="ECO:0000313" key="2">
    <source>
        <dbReference type="Proteomes" id="UP000619457"/>
    </source>
</evidence>
<reference evidence="1" key="2">
    <citation type="submission" date="2020-09" db="EMBL/GenBank/DDBJ databases">
        <authorList>
            <person name="Sun Q."/>
            <person name="Kim S."/>
        </authorList>
    </citation>
    <scope>NUCLEOTIDE SEQUENCE</scope>
    <source>
        <strain evidence="1">KCTC 12368</strain>
    </source>
</reference>
<proteinExistence type="predicted"/>
<sequence>MEYTSQYRPFFKIEFYHQYFLDDGLASFASLSPADSARQLANYDWGDILAIRPSPKSAQWLAGNQILLKNTAHGLMGLIKVNSNAINEPYIDLELMEDFQLIISIRDPLFYNYTGLEPAEGMIFLTNKIPSFPAAHSVPTLSRAADAQMITSDYQLSAENAQSLDLTYGQKGLSRAQMLLNLSMQGDQSNLGLINLDGTLKAQMPLFRVHFPNRKTIWKYNHSRDNFISETKVAYPLTSTGYIDLKNPSDFNNPPTDFDKYSFPNPTASQIIYRDNKIYSEIFI</sequence>
<protein>
    <submittedName>
        <fullName evidence="1">Uncharacterized protein</fullName>
    </submittedName>
</protein>
<evidence type="ECO:0000313" key="1">
    <source>
        <dbReference type="EMBL" id="GGZ17484.1"/>
    </source>
</evidence>
<dbReference type="RefSeq" id="WP_018473972.1">
    <property type="nucleotide sequence ID" value="NZ_BMWX01000001.1"/>
</dbReference>
<dbReference type="EMBL" id="BMWX01000001">
    <property type="protein sequence ID" value="GGZ17484.1"/>
    <property type="molecule type" value="Genomic_DNA"/>
</dbReference>
<dbReference type="AlphaFoldDB" id="A0A918PR66"/>
<name>A0A918PR66_9BACT</name>
<comment type="caution">
    <text evidence="1">The sequence shown here is derived from an EMBL/GenBank/DDBJ whole genome shotgun (WGS) entry which is preliminary data.</text>
</comment>
<keyword evidence="2" id="KW-1185">Reference proteome</keyword>
<accession>A0A918PR66</accession>